<dbReference type="Proteomes" id="UP001148838">
    <property type="component" value="Unassembled WGS sequence"/>
</dbReference>
<protein>
    <submittedName>
        <fullName evidence="1">Uncharacterized protein</fullName>
    </submittedName>
</protein>
<comment type="caution">
    <text evidence="1">The sequence shown here is derived from an EMBL/GenBank/DDBJ whole genome shotgun (WGS) entry which is preliminary data.</text>
</comment>
<evidence type="ECO:0000313" key="1">
    <source>
        <dbReference type="EMBL" id="KAJ4425562.1"/>
    </source>
</evidence>
<gene>
    <name evidence="1" type="ORF">ANN_27757</name>
</gene>
<evidence type="ECO:0000313" key="2">
    <source>
        <dbReference type="Proteomes" id="UP001148838"/>
    </source>
</evidence>
<keyword evidence="2" id="KW-1185">Reference proteome</keyword>
<reference evidence="1 2" key="1">
    <citation type="journal article" date="2022" name="Allergy">
        <title>Genome assembly and annotation of Periplaneta americana reveal a comprehensive cockroach allergen profile.</title>
        <authorList>
            <person name="Wang L."/>
            <person name="Xiong Q."/>
            <person name="Saelim N."/>
            <person name="Wang L."/>
            <person name="Nong W."/>
            <person name="Wan A.T."/>
            <person name="Shi M."/>
            <person name="Liu X."/>
            <person name="Cao Q."/>
            <person name="Hui J.H.L."/>
            <person name="Sookrung N."/>
            <person name="Leung T.F."/>
            <person name="Tungtrongchitr A."/>
            <person name="Tsui S.K.W."/>
        </authorList>
    </citation>
    <scope>NUCLEOTIDE SEQUENCE [LARGE SCALE GENOMIC DNA]</scope>
    <source>
        <strain evidence="1">PWHHKU_190912</strain>
    </source>
</reference>
<proteinExistence type="predicted"/>
<organism evidence="1 2">
    <name type="scientific">Periplaneta americana</name>
    <name type="common">American cockroach</name>
    <name type="synonym">Blatta americana</name>
    <dbReference type="NCBI Taxonomy" id="6978"/>
    <lineage>
        <taxon>Eukaryota</taxon>
        <taxon>Metazoa</taxon>
        <taxon>Ecdysozoa</taxon>
        <taxon>Arthropoda</taxon>
        <taxon>Hexapoda</taxon>
        <taxon>Insecta</taxon>
        <taxon>Pterygota</taxon>
        <taxon>Neoptera</taxon>
        <taxon>Polyneoptera</taxon>
        <taxon>Dictyoptera</taxon>
        <taxon>Blattodea</taxon>
        <taxon>Blattoidea</taxon>
        <taxon>Blattidae</taxon>
        <taxon>Blattinae</taxon>
        <taxon>Periplaneta</taxon>
    </lineage>
</organism>
<sequence>MNKDNTTQNSSPLATEFATEYMQRVAVGGKCRVHCFSAQEDKLLDLHVTKIKQECVDESYGHTSEMKFEEIILPNNFPVVKCEAEERNILDQHATDIKEEYVNQNQDLTSEIKFEEDLVPIAYAMVKRDPEKEHSDLATVNKEQRLEETAEWNKVSVERIAATSERTVSEFDVLHMKRTRLCARIPRI</sequence>
<accession>A0ABQ8RV25</accession>
<dbReference type="EMBL" id="JAJSOF020000042">
    <property type="protein sequence ID" value="KAJ4425562.1"/>
    <property type="molecule type" value="Genomic_DNA"/>
</dbReference>
<name>A0ABQ8RV25_PERAM</name>